<dbReference type="CDD" id="cd00067">
    <property type="entry name" value="GAL4"/>
    <property type="match status" value="1"/>
</dbReference>
<dbReference type="GO" id="GO:0005634">
    <property type="term" value="C:nucleus"/>
    <property type="evidence" value="ECO:0007669"/>
    <property type="project" value="UniProtKB-SubCell"/>
</dbReference>
<evidence type="ECO:0000256" key="5">
    <source>
        <dbReference type="ARBA" id="ARBA00023242"/>
    </source>
</evidence>
<evidence type="ECO:0000259" key="7">
    <source>
        <dbReference type="PROSITE" id="PS50048"/>
    </source>
</evidence>
<evidence type="ECO:0000256" key="6">
    <source>
        <dbReference type="SAM" id="MobiDB-lite"/>
    </source>
</evidence>
<keyword evidence="5" id="KW-0539">Nucleus</keyword>
<evidence type="ECO:0000313" key="8">
    <source>
        <dbReference type="EMBL" id="EFE31830.1"/>
    </source>
</evidence>
<keyword evidence="4" id="KW-0804">Transcription</keyword>
<dbReference type="Pfam" id="PF00172">
    <property type="entry name" value="Zn_clus"/>
    <property type="match status" value="1"/>
</dbReference>
<comment type="caution">
    <text evidence="8">The sequence shown here is derived from an EMBL/GenBank/DDBJ whole genome shotgun (WGS) entry which is preliminary data.</text>
</comment>
<dbReference type="PROSITE" id="PS00463">
    <property type="entry name" value="ZN2_CY6_FUNGAL_1"/>
    <property type="match status" value="1"/>
</dbReference>
<keyword evidence="2" id="KW-0805">Transcription regulation</keyword>
<keyword evidence="3" id="KW-0238">DNA-binding</keyword>
<dbReference type="RefSeq" id="XP_003012470.1">
    <property type="nucleotide sequence ID" value="XM_003012424.1"/>
</dbReference>
<feature type="compositionally biased region" description="Basic residues" evidence="6">
    <location>
        <begin position="30"/>
        <end position="39"/>
    </location>
</feature>
<dbReference type="KEGG" id="abe:ARB_01430"/>
<evidence type="ECO:0000256" key="2">
    <source>
        <dbReference type="ARBA" id="ARBA00023015"/>
    </source>
</evidence>
<dbReference type="AlphaFoldDB" id="D4AZ10"/>
<dbReference type="CDD" id="cd12148">
    <property type="entry name" value="fungal_TF_MHR"/>
    <property type="match status" value="1"/>
</dbReference>
<organism evidence="8 9">
    <name type="scientific">Arthroderma benhamiae (strain ATCC MYA-4681 / CBS 112371)</name>
    <name type="common">Trichophyton mentagrophytes</name>
    <dbReference type="NCBI Taxonomy" id="663331"/>
    <lineage>
        <taxon>Eukaryota</taxon>
        <taxon>Fungi</taxon>
        <taxon>Dikarya</taxon>
        <taxon>Ascomycota</taxon>
        <taxon>Pezizomycotina</taxon>
        <taxon>Eurotiomycetes</taxon>
        <taxon>Eurotiomycetidae</taxon>
        <taxon>Onygenales</taxon>
        <taxon>Arthrodermataceae</taxon>
        <taxon>Trichophyton</taxon>
    </lineage>
</organism>
<dbReference type="PANTHER" id="PTHR37534">
    <property type="entry name" value="TRANSCRIPTIONAL ACTIVATOR PROTEIN UGA3"/>
    <property type="match status" value="1"/>
</dbReference>
<keyword evidence="9" id="KW-1185">Reference proteome</keyword>
<dbReference type="GO" id="GO:0008270">
    <property type="term" value="F:zinc ion binding"/>
    <property type="evidence" value="ECO:0007669"/>
    <property type="project" value="InterPro"/>
</dbReference>
<accession>D4AZ10</accession>
<sequence>MSFATIAPSPKSPASSPGMASSIELVKPVSKSKKSRKPTGKSSSSSSTQGNPGIKKAEKLHKRSRSVNTGCFTCRLRRKKCDEGHPACRACKNLKLRCEYERPMWWGNNEQRKSQKEYIKDLIKSTKMNEKTVSCPRQTCCTYSPPELSHSAPTPEAYPDTSSQTRDPSLEPPYCAEGEPSHVHIQEFYDPYAQDQPSHLDSNGFWSAPTPYEVDVKTESELFINDIPTRRDSSTSTFNTFQPPLAHAMLPSFAEDDWARNDVFDSKVLPEHSCLEFSHIPVGVPSIQVDDSDRHLLDHFFEHLSSKIFPILETRKRGGVFADVILPAIESNKCYLHCCLSIAAVHLKSTQHVTSDFIDNDILKHRFQAVSELCSSLNQDTDHLQILEATLSMAFFQCAVGRANDTLPDVPWHQHFQAATGLIHKLDLPHRLLESDHGAVHPPFSMSLAAWIDILGSTMLGQMPQFAHTYRTKLFGGSSAGLCELMGCEDRVMYLIAEISCLDALCIEGRTDHASLCGHVTNLAQQLDHTEPPAGSLVKPFSENGALLPQQLSKNITALFRVAARVYLCSLVPGSKRDQPGTVSLISHAAELLDLIPSGPEGFDTSLVWPLLICGSLATPGSTFRETLSKRIEQMGQQAELGSFGRMICVLQEVWRLADEKALMEAEQPTAFSQRSNGELPLITNSIVRWRDVMQQNGWDFLLI</sequence>
<dbReference type="Proteomes" id="UP000008866">
    <property type="component" value="Unassembled WGS sequence"/>
</dbReference>
<dbReference type="GO" id="GO:0000981">
    <property type="term" value="F:DNA-binding transcription factor activity, RNA polymerase II-specific"/>
    <property type="evidence" value="ECO:0007669"/>
    <property type="project" value="InterPro"/>
</dbReference>
<feature type="domain" description="Zn(2)-C6 fungal-type" evidence="7">
    <location>
        <begin position="70"/>
        <end position="100"/>
    </location>
</feature>
<dbReference type="PANTHER" id="PTHR37534:SF12">
    <property type="entry name" value="ZN(2)-C6 FUNGAL-TYPE DOMAIN-CONTAINING PROTEIN"/>
    <property type="match status" value="1"/>
</dbReference>
<feature type="compositionally biased region" description="Low complexity" evidence="6">
    <location>
        <begin position="1"/>
        <end position="29"/>
    </location>
</feature>
<evidence type="ECO:0000313" key="9">
    <source>
        <dbReference type="Proteomes" id="UP000008866"/>
    </source>
</evidence>
<dbReference type="Pfam" id="PF11951">
    <property type="entry name" value="Fungal_trans_2"/>
    <property type="match status" value="1"/>
</dbReference>
<dbReference type="InterPro" id="IPR021858">
    <property type="entry name" value="Fun_TF"/>
</dbReference>
<evidence type="ECO:0000256" key="1">
    <source>
        <dbReference type="ARBA" id="ARBA00004123"/>
    </source>
</evidence>
<dbReference type="PROSITE" id="PS50048">
    <property type="entry name" value="ZN2_CY6_FUNGAL_2"/>
    <property type="match status" value="1"/>
</dbReference>
<dbReference type="InterPro" id="IPR001138">
    <property type="entry name" value="Zn2Cys6_DnaBD"/>
</dbReference>
<protein>
    <submittedName>
        <fullName evidence="8">C6 transcription factor RosA</fullName>
    </submittedName>
</protein>
<dbReference type="EMBL" id="ABSU01000019">
    <property type="protein sequence ID" value="EFE31830.1"/>
    <property type="molecule type" value="Genomic_DNA"/>
</dbReference>
<feature type="region of interest" description="Disordered" evidence="6">
    <location>
        <begin position="1"/>
        <end position="62"/>
    </location>
</feature>
<comment type="subcellular location">
    <subcellularLocation>
        <location evidence="1">Nucleus</location>
    </subcellularLocation>
</comment>
<proteinExistence type="predicted"/>
<dbReference type="SMART" id="SM00066">
    <property type="entry name" value="GAL4"/>
    <property type="match status" value="1"/>
</dbReference>
<reference evidence="9" key="1">
    <citation type="journal article" date="2011" name="Genome Biol.">
        <title>Comparative and functional genomics provide insights into the pathogenicity of dermatophytic fungi.</title>
        <authorList>
            <person name="Burmester A."/>
            <person name="Shelest E."/>
            <person name="Gloeckner G."/>
            <person name="Heddergott C."/>
            <person name="Schindler S."/>
            <person name="Staib P."/>
            <person name="Heidel A."/>
            <person name="Felder M."/>
            <person name="Petzold A."/>
            <person name="Szafranski K."/>
            <person name="Feuermann M."/>
            <person name="Pedruzzi I."/>
            <person name="Priebe S."/>
            <person name="Groth M."/>
            <person name="Winkler R."/>
            <person name="Li W."/>
            <person name="Kniemeyer O."/>
            <person name="Schroeckh V."/>
            <person name="Hertweck C."/>
            <person name="Hube B."/>
            <person name="White T.C."/>
            <person name="Platzer M."/>
            <person name="Guthke R."/>
            <person name="Heitman J."/>
            <person name="Woestemeyer J."/>
            <person name="Zipfel P.F."/>
            <person name="Monod M."/>
            <person name="Brakhage A.A."/>
        </authorList>
    </citation>
    <scope>NUCLEOTIDE SEQUENCE [LARGE SCALE GENOMIC DNA]</scope>
    <source>
        <strain evidence="9">ATCC MYA-4681 / CBS 112371</strain>
    </source>
</reference>
<dbReference type="GO" id="GO:0003677">
    <property type="term" value="F:DNA binding"/>
    <property type="evidence" value="ECO:0007669"/>
    <property type="project" value="UniProtKB-KW"/>
</dbReference>
<dbReference type="SUPFAM" id="SSF57701">
    <property type="entry name" value="Zn2/Cys6 DNA-binding domain"/>
    <property type="match status" value="1"/>
</dbReference>
<dbReference type="GeneID" id="9520201"/>
<dbReference type="eggNOG" id="ENOG502RX7Y">
    <property type="taxonomic scope" value="Eukaryota"/>
</dbReference>
<dbReference type="Gene3D" id="4.10.240.10">
    <property type="entry name" value="Zn(2)-C6 fungal-type DNA-binding domain"/>
    <property type="match status" value="1"/>
</dbReference>
<name>D4AZ10_ARTBC</name>
<feature type="region of interest" description="Disordered" evidence="6">
    <location>
        <begin position="146"/>
        <end position="176"/>
    </location>
</feature>
<dbReference type="OMA" id="PFNMTLT"/>
<dbReference type="InterPro" id="IPR036864">
    <property type="entry name" value="Zn2-C6_fun-type_DNA-bd_sf"/>
</dbReference>
<dbReference type="STRING" id="663331.D4AZ10"/>
<gene>
    <name evidence="8" type="ORF">ARB_01430</name>
</gene>
<dbReference type="HOGENOM" id="CLU_011522_0_0_1"/>
<evidence type="ECO:0000256" key="3">
    <source>
        <dbReference type="ARBA" id="ARBA00023125"/>
    </source>
</evidence>
<evidence type="ECO:0000256" key="4">
    <source>
        <dbReference type="ARBA" id="ARBA00023163"/>
    </source>
</evidence>